<dbReference type="Gene3D" id="1.10.490.10">
    <property type="entry name" value="Globins"/>
    <property type="match status" value="1"/>
</dbReference>
<dbReference type="RefSeq" id="WP_119380612.1">
    <property type="nucleotide sequence ID" value="NZ_QWGB01000010.1"/>
</dbReference>
<reference evidence="1 2" key="1">
    <citation type="submission" date="2018-08" db="EMBL/GenBank/DDBJ databases">
        <title>Henriciella mobilis sp. nov., isolated from seawater.</title>
        <authorList>
            <person name="Cheng H."/>
            <person name="Wu Y.-H."/>
            <person name="Xu X.-W."/>
            <person name="Guo L.-L."/>
        </authorList>
    </citation>
    <scope>NUCLEOTIDE SEQUENCE [LARGE SCALE GENOMIC DNA]</scope>
    <source>
        <strain evidence="1 2">CCUG66934</strain>
    </source>
</reference>
<evidence type="ECO:0000313" key="1">
    <source>
        <dbReference type="EMBL" id="RIJ20811.1"/>
    </source>
</evidence>
<dbReference type="GO" id="GO:0020037">
    <property type="term" value="F:heme binding"/>
    <property type="evidence" value="ECO:0007669"/>
    <property type="project" value="InterPro"/>
</dbReference>
<dbReference type="Proteomes" id="UP000265431">
    <property type="component" value="Unassembled WGS sequence"/>
</dbReference>
<accession>A0A399QQR5</accession>
<dbReference type="AlphaFoldDB" id="A0A399QQR5"/>
<dbReference type="EMBL" id="QWGB01000010">
    <property type="protein sequence ID" value="RIJ20811.1"/>
    <property type="molecule type" value="Genomic_DNA"/>
</dbReference>
<sequence>MMGKGIFSDDFKRNVVAQITTERGYRVAEVATSLGVRELRFKIQTETSALRLDYVYISRLAGTVYEHVRTNAKLGPVFNTAIPDWEPHSVTIKRFWASVASSAGEYSGKPVPTHHTHVEATTPAGYKTSLAMFQKTLKGTAFAAAARGCFAARADRIANSVRLAMFNEPELGRTRHD</sequence>
<dbReference type="GO" id="GO:0019825">
    <property type="term" value="F:oxygen binding"/>
    <property type="evidence" value="ECO:0007669"/>
    <property type="project" value="InterPro"/>
</dbReference>
<comment type="caution">
    <text evidence="1">The sequence shown here is derived from an EMBL/GenBank/DDBJ whole genome shotgun (WGS) entry which is preliminary data.</text>
</comment>
<organism evidence="1 2">
    <name type="scientific">Henriciella barbarensis</name>
    <dbReference type="NCBI Taxonomy" id="86342"/>
    <lineage>
        <taxon>Bacteria</taxon>
        <taxon>Pseudomonadati</taxon>
        <taxon>Pseudomonadota</taxon>
        <taxon>Alphaproteobacteria</taxon>
        <taxon>Hyphomonadales</taxon>
        <taxon>Hyphomonadaceae</taxon>
        <taxon>Henriciella</taxon>
    </lineage>
</organism>
<gene>
    <name evidence="1" type="ORF">D1224_14130</name>
</gene>
<dbReference type="OrthoDB" id="25954at2"/>
<dbReference type="SUPFAM" id="SSF46458">
    <property type="entry name" value="Globin-like"/>
    <property type="match status" value="1"/>
</dbReference>
<keyword evidence="2" id="KW-1185">Reference proteome</keyword>
<proteinExistence type="predicted"/>
<dbReference type="InterPro" id="IPR009050">
    <property type="entry name" value="Globin-like_sf"/>
</dbReference>
<evidence type="ECO:0000313" key="2">
    <source>
        <dbReference type="Proteomes" id="UP000265431"/>
    </source>
</evidence>
<protein>
    <submittedName>
        <fullName evidence="1">Globin</fullName>
    </submittedName>
</protein>
<dbReference type="InterPro" id="IPR012292">
    <property type="entry name" value="Globin/Proto"/>
</dbReference>
<name>A0A399QQR5_9PROT</name>